<dbReference type="Proteomes" id="UP000728968">
    <property type="component" value="Unassembled WGS sequence"/>
</dbReference>
<reference evidence="1 2" key="1">
    <citation type="journal article" date="2021" name="Sci. Rep.">
        <title>The distribution of antibiotic resistance genes in chicken gut microbiota commensals.</title>
        <authorList>
            <person name="Juricova H."/>
            <person name="Matiasovicova J."/>
            <person name="Kubasova T."/>
            <person name="Cejkova D."/>
            <person name="Rychlik I."/>
        </authorList>
    </citation>
    <scope>NUCLEOTIDE SEQUENCE [LARGE SCALE GENOMIC DNA]</scope>
    <source>
        <strain evidence="1 2">An425</strain>
    </source>
</reference>
<evidence type="ECO:0000313" key="2">
    <source>
        <dbReference type="Proteomes" id="UP000728968"/>
    </source>
</evidence>
<dbReference type="EMBL" id="JACJLT010000018">
    <property type="protein sequence ID" value="MBM6874716.1"/>
    <property type="molecule type" value="Genomic_DNA"/>
</dbReference>
<gene>
    <name evidence="1" type="ORF">H6A04_03450</name>
</gene>
<sequence length="62" mass="7406">MKMSDFLTAEEVAKLCKVKTTKAYNIMKEVNEEMKEKGYMIIRGRVNRKFLYKKLGLEKRDE</sequence>
<accession>A0ABS2FZY3</accession>
<keyword evidence="2" id="KW-1185">Reference proteome</keyword>
<protein>
    <submittedName>
        <fullName evidence="1">Transcriptional regulator</fullName>
    </submittedName>
</protein>
<organism evidence="1 2">
    <name type="scientific">Fusobacterium mortiferum</name>
    <dbReference type="NCBI Taxonomy" id="850"/>
    <lineage>
        <taxon>Bacteria</taxon>
        <taxon>Fusobacteriati</taxon>
        <taxon>Fusobacteriota</taxon>
        <taxon>Fusobacteriia</taxon>
        <taxon>Fusobacteriales</taxon>
        <taxon>Fusobacteriaceae</taxon>
        <taxon>Fusobacterium</taxon>
    </lineage>
</organism>
<name>A0ABS2FZY3_FUSMR</name>
<comment type="caution">
    <text evidence="1">The sequence shown here is derived from an EMBL/GenBank/DDBJ whole genome shotgun (WGS) entry which is preliminary data.</text>
</comment>
<proteinExistence type="predicted"/>
<evidence type="ECO:0000313" key="1">
    <source>
        <dbReference type="EMBL" id="MBM6874716.1"/>
    </source>
</evidence>